<accession>A0A8C5PP87</accession>
<dbReference type="Pfam" id="PF18567">
    <property type="entry name" value="TIR_3"/>
    <property type="match status" value="1"/>
</dbReference>
<dbReference type="InterPro" id="IPR052446">
    <property type="entry name" value="B-cell_PI3K-Signaling_Adptrs"/>
</dbReference>
<dbReference type="OrthoDB" id="8192811at2759"/>
<evidence type="ECO:0000256" key="2">
    <source>
        <dbReference type="SAM" id="MobiDB-lite"/>
    </source>
</evidence>
<dbReference type="AlphaFoldDB" id="A0A8C5PP87"/>
<feature type="compositionally biased region" description="Basic and acidic residues" evidence="2">
    <location>
        <begin position="386"/>
        <end position="396"/>
    </location>
</feature>
<keyword evidence="5" id="KW-1185">Reference proteome</keyword>
<dbReference type="PANTHER" id="PTHR16267:SF13">
    <property type="entry name" value="B-CELL SCAFFOLD PROTEIN WITH ANKYRIN REPEATS"/>
    <property type="match status" value="1"/>
</dbReference>
<protein>
    <recommendedName>
        <fullName evidence="3">DBB domain-containing protein</fullName>
    </recommendedName>
</protein>
<dbReference type="InterPro" id="IPR036770">
    <property type="entry name" value="Ankyrin_rpt-contain_sf"/>
</dbReference>
<dbReference type="Gene3D" id="1.25.40.20">
    <property type="entry name" value="Ankyrin repeat-containing domain"/>
    <property type="match status" value="1"/>
</dbReference>
<reference evidence="4" key="1">
    <citation type="submission" date="2025-08" db="UniProtKB">
        <authorList>
            <consortium name="Ensembl"/>
        </authorList>
    </citation>
    <scope>IDENTIFICATION</scope>
</reference>
<dbReference type="InterPro" id="IPR017893">
    <property type="entry name" value="DBB_domain"/>
</dbReference>
<dbReference type="GO" id="GO:0005102">
    <property type="term" value="F:signaling receptor binding"/>
    <property type="evidence" value="ECO:0007669"/>
    <property type="project" value="TreeGrafter"/>
</dbReference>
<dbReference type="GO" id="GO:0051898">
    <property type="term" value="P:negative regulation of phosphatidylinositol 3-kinase/protein kinase B signal transduction"/>
    <property type="evidence" value="ECO:0007669"/>
    <property type="project" value="TreeGrafter"/>
</dbReference>
<evidence type="ECO:0000313" key="5">
    <source>
        <dbReference type="Proteomes" id="UP000694569"/>
    </source>
</evidence>
<feature type="compositionally biased region" description="Basic and acidic residues" evidence="2">
    <location>
        <begin position="484"/>
        <end position="497"/>
    </location>
</feature>
<dbReference type="InterPro" id="IPR035897">
    <property type="entry name" value="Toll_tir_struct_dom_sf"/>
</dbReference>
<dbReference type="GeneTree" id="ENSGT00390000008787"/>
<evidence type="ECO:0000313" key="4">
    <source>
        <dbReference type="Ensembl" id="ENSLLEP00000025480.1"/>
    </source>
</evidence>
<dbReference type="SMART" id="SM01282">
    <property type="entry name" value="DBB"/>
    <property type="match status" value="1"/>
</dbReference>
<evidence type="ECO:0000259" key="3">
    <source>
        <dbReference type="PROSITE" id="PS51376"/>
    </source>
</evidence>
<name>A0A8C5PP87_9ANUR</name>
<dbReference type="Pfam" id="PF14545">
    <property type="entry name" value="DBB"/>
    <property type="match status" value="1"/>
</dbReference>
<feature type="region of interest" description="Disordered" evidence="2">
    <location>
        <begin position="556"/>
        <end position="592"/>
    </location>
</feature>
<dbReference type="Gene3D" id="3.40.50.10140">
    <property type="entry name" value="Toll/interleukin-1 receptor homology (TIR) domain"/>
    <property type="match status" value="1"/>
</dbReference>
<dbReference type="Ensembl" id="ENSLLET00000026455.1">
    <property type="protein sequence ID" value="ENSLLEP00000025480.1"/>
    <property type="gene ID" value="ENSLLEG00000016170.1"/>
</dbReference>
<organism evidence="4 5">
    <name type="scientific">Leptobrachium leishanense</name>
    <name type="common">Leishan spiny toad</name>
    <dbReference type="NCBI Taxonomy" id="445787"/>
    <lineage>
        <taxon>Eukaryota</taxon>
        <taxon>Metazoa</taxon>
        <taxon>Chordata</taxon>
        <taxon>Craniata</taxon>
        <taxon>Vertebrata</taxon>
        <taxon>Euteleostomi</taxon>
        <taxon>Amphibia</taxon>
        <taxon>Batrachia</taxon>
        <taxon>Anura</taxon>
        <taxon>Pelobatoidea</taxon>
        <taxon>Megophryidae</taxon>
        <taxon>Leptobrachium</taxon>
    </lineage>
</organism>
<dbReference type="PROSITE" id="PS51376">
    <property type="entry name" value="DBB"/>
    <property type="match status" value="1"/>
</dbReference>
<dbReference type="GO" id="GO:0050869">
    <property type="term" value="P:negative regulation of B cell activation"/>
    <property type="evidence" value="ECO:0007669"/>
    <property type="project" value="TreeGrafter"/>
</dbReference>
<reference evidence="4" key="2">
    <citation type="submission" date="2025-09" db="UniProtKB">
        <authorList>
            <consortium name="Ensembl"/>
        </authorList>
    </citation>
    <scope>IDENTIFICATION</scope>
</reference>
<proteinExistence type="predicted"/>
<dbReference type="PANTHER" id="PTHR16267">
    <property type="entry name" value="BANK1/PIK3AP1 FAMILY MEMBER"/>
    <property type="match status" value="1"/>
</dbReference>
<keyword evidence="1" id="KW-0597">Phosphoprotein</keyword>
<feature type="region of interest" description="Disordered" evidence="2">
    <location>
        <begin position="465"/>
        <end position="507"/>
    </location>
</feature>
<dbReference type="Proteomes" id="UP000694569">
    <property type="component" value="Unplaced"/>
</dbReference>
<feature type="region of interest" description="Disordered" evidence="2">
    <location>
        <begin position="725"/>
        <end position="744"/>
    </location>
</feature>
<sequence length="1100" mass="125768">MELPGYSKDLLILYEDNGEEWAMYMNELFLSAHNKEICLYNLNSEFDEMFVQTHQSYQCKILVLTKYLLKSLTEEQSTRLTRLLHPSQNVAILLCGVQRLDEFYDQVPLNRDSQIFHTDQDPQHYISVVSGILNEDYTDIHEQIYWNTPDSLNEDTTMKNTDSIDIPKLQIPSALVLPRRILCEAPGKIYIVLIDEIPNNVYVEVEFCTEKLVIRKPATQWNEKILCVTAPDLPAGPVSTNIWHGDIIKASTQIEYYTAIGEIERLLSKAIDPIVFICQAFNVYSLEDLDMVLMKSLQRRMSSCEFSLHEIIQHTNSGSSEEIPTLLHCAAKYGLKEVTLLLMHCQGADQISKITNKYGDDPAKIAAKHGYSEVQEIIHQLTRKTKSSDDTEHLNPEPEEDYVDMVPHPGAETYDNGSKECTFCGKREISHKQSSEQVENDQGYSQYEDSAEDFRAAGHADNPLDIMKDERNSEGTNLFWGDAGKNEEEEKEQKNPKSEFLSSSDTDDENMFLPLLFENEREQVQNVYQMLTTGLPPSDDATIFVDVKDRLMLEDSQGRKEESINKPVSWNDQDKLPTEETDNENEEPPINASANDDLYILYEPSEQNHTAQEPDSHSALICGSCTTPGTIEETTWENLCSVNLEYPDEGNVGKLDEEPLVVATFEEDEYISFQTSTKDTIRCQPSSIPECPIVPDQWGISGFASSGSYTDQDYIDEINNQHLSWDEDTKYPEEGKRDEIDDDPHVVATTDDDVYIVFQTSVKNEPRDQPYLTDHHSMATDAPFKTHWESQWESGAFNIEKDYIDEINHQHLSWDEDTKYPEEGKRDEIDDDLHVVATTDDDVYIAFQTSVKNKPRDQPYLTDHHSMAADATFKTNWESQWESGAFSIDKGVKEKSNPVETCWDETTDEYTYNESDPYSVAHEDDENVYMEFPFDNSDTADKRDGKSLIFQRAPAPAPRVEVPTQESNASYISQVFHQKPEEKKLYSTLTHPALQPKTEEKRLYSTISHPVADRMSPASRDSPIPFQPSLPTGQDELILLQEKVKLGIISMDEALHKFQLWQNEKAGLDLLQQKKLRQLRDSIIGDKPEDEVYGEISQHN</sequence>
<dbReference type="GO" id="GO:0042113">
    <property type="term" value="P:B cell activation"/>
    <property type="evidence" value="ECO:0007669"/>
    <property type="project" value="TreeGrafter"/>
</dbReference>
<feature type="region of interest" description="Disordered" evidence="2">
    <location>
        <begin position="381"/>
        <end position="414"/>
    </location>
</feature>
<evidence type="ECO:0000256" key="1">
    <source>
        <dbReference type="ARBA" id="ARBA00022553"/>
    </source>
</evidence>
<dbReference type="GO" id="GO:1990782">
    <property type="term" value="F:protein tyrosine kinase binding"/>
    <property type="evidence" value="ECO:0007669"/>
    <property type="project" value="TreeGrafter"/>
</dbReference>
<dbReference type="InterPro" id="IPR041340">
    <property type="entry name" value="PIK3AP1_TIR"/>
</dbReference>
<feature type="domain" description="DBB" evidence="3">
    <location>
        <begin position="176"/>
        <end position="309"/>
    </location>
</feature>